<keyword evidence="4" id="KW-0507">mRNA processing</keyword>
<dbReference type="PROSITE" id="PS51295">
    <property type="entry name" value="CRM"/>
    <property type="match status" value="3"/>
</dbReference>
<keyword evidence="2" id="KW-0150">Chloroplast</keyword>
<keyword evidence="6 10" id="KW-0694">RNA-binding</keyword>
<dbReference type="AlphaFoldDB" id="A0AAD4STT3"/>
<protein>
    <recommendedName>
        <fullName evidence="12">CRM domain-containing protein</fullName>
    </recommendedName>
</protein>
<sequence>MPTAPWMKEPILIPSDEVLNISRIRKLSKNFNNRDDWSLTDKIKGGRGKQAMRKIVDSITKLDDLTEKRGQLPQKEAEGYDFSVPIEEVIGEEEEDSRMNPRMPWVVNQKIVFRRTKKERVVTAAELSLPESLLKKLKCDAEKIEKWVKVPKAGVTEAVVDEINVIWKRGELAMVKFDIPLSRYMDRAREIIELKTGGLVVWTKKDTHVVYRGLHGSPSYGSSKLNLVPTSDKIPLPKSVVLNEDVSAESLTNRAVQDDNKTGKSLEESTHFAGMEENFSHQLVQRTLYEREADRLLDGLGPRFVDWWWPKPLPVDADLLPEVIPGFMTPFRLCPPHVRLQLADDELTYLRKLARALPTHFALGRNTKLHGLAAAIIKLWEKTHIVKIAVKVGVPNTNNEQMAWEIKRLTGGVLILRNKSFIIFYRGKDFVPPRVASLIVSRETELKHCQVEEEGARRKALESLHVNNKEVHNNCTVGTFSDFRDIQAKYELLKIGYGVVDVEKEAEKERLEKELRMQKHKLEILQAKIEKSDAELAKLNSSWTYAEQVVDHEMITQEEKQCLRKMGLKMSKTLVLGRRGIFDGVIESMHQHWKHREVVKVITMQPEFSQVNATAMWLVTESRGILVAIERLRKGHAIMLYRGKNYKRPPKILSGNLLTKREALQWSLEMQRVGSLKFFAYQRIWEISDLELKLKDLLEKR</sequence>
<feature type="domain" description="CRM" evidence="12">
    <location>
        <begin position="553"/>
        <end position="653"/>
    </location>
</feature>
<comment type="caution">
    <text evidence="13">The sequence shown here is derived from an EMBL/GenBank/DDBJ whole genome shotgun (WGS) entry which is preliminary data.</text>
</comment>
<keyword evidence="14" id="KW-1185">Reference proteome</keyword>
<keyword evidence="11" id="KW-0175">Coiled coil</keyword>
<evidence type="ECO:0000256" key="4">
    <source>
        <dbReference type="ARBA" id="ARBA00022664"/>
    </source>
</evidence>
<gene>
    <name evidence="13" type="ORF">MKW98_005568</name>
</gene>
<feature type="coiled-coil region" evidence="11">
    <location>
        <begin position="501"/>
        <end position="542"/>
    </location>
</feature>
<proteinExistence type="predicted"/>
<keyword evidence="9" id="KW-0687">Ribonucleoprotein</keyword>
<evidence type="ECO:0000259" key="12">
    <source>
        <dbReference type="PROSITE" id="PS51295"/>
    </source>
</evidence>
<dbReference type="EMBL" id="JAJJMB010008785">
    <property type="protein sequence ID" value="KAI3920742.1"/>
    <property type="molecule type" value="Genomic_DNA"/>
</dbReference>
<evidence type="ECO:0000256" key="9">
    <source>
        <dbReference type="ARBA" id="ARBA00023274"/>
    </source>
</evidence>
<dbReference type="InterPro" id="IPR045278">
    <property type="entry name" value="CRS1/CFM2/CFM3"/>
</dbReference>
<keyword evidence="5" id="KW-0677">Repeat</keyword>
<evidence type="ECO:0000256" key="1">
    <source>
        <dbReference type="ARBA" id="ARBA00004229"/>
    </source>
</evidence>
<dbReference type="GO" id="GO:0000373">
    <property type="term" value="P:Group II intron splicing"/>
    <property type="evidence" value="ECO:0007669"/>
    <property type="project" value="UniProtKB-ARBA"/>
</dbReference>
<evidence type="ECO:0000256" key="7">
    <source>
        <dbReference type="ARBA" id="ARBA00022946"/>
    </source>
</evidence>
<dbReference type="SMART" id="SM01103">
    <property type="entry name" value="CRS1_YhbY"/>
    <property type="match status" value="3"/>
</dbReference>
<dbReference type="FunFam" id="3.30.110.60:FF:000002">
    <property type="entry name" value="CRS2-associated factor 1, chloroplastic"/>
    <property type="match status" value="1"/>
</dbReference>
<dbReference type="PANTHER" id="PTHR31846:SF10">
    <property type="entry name" value="CHLOROPLASTIC GROUP IIA INTRON SPLICING FACILITATOR CRS1, CHLOROPLASTIC"/>
    <property type="match status" value="1"/>
</dbReference>
<evidence type="ECO:0000256" key="6">
    <source>
        <dbReference type="ARBA" id="ARBA00022884"/>
    </source>
</evidence>
<evidence type="ECO:0000256" key="11">
    <source>
        <dbReference type="SAM" id="Coils"/>
    </source>
</evidence>
<accession>A0AAD4STT3</accession>
<dbReference type="GO" id="GO:0006397">
    <property type="term" value="P:mRNA processing"/>
    <property type="evidence" value="ECO:0007669"/>
    <property type="project" value="UniProtKB-KW"/>
</dbReference>
<dbReference type="Gene3D" id="3.30.110.60">
    <property type="entry name" value="YhbY-like"/>
    <property type="match status" value="3"/>
</dbReference>
<dbReference type="PANTHER" id="PTHR31846">
    <property type="entry name" value="CRS1 / YHBY (CRM) DOMAIN-CONTAINING PROTEIN"/>
    <property type="match status" value="1"/>
</dbReference>
<dbReference type="Proteomes" id="UP001202328">
    <property type="component" value="Unassembled WGS sequence"/>
</dbReference>
<keyword evidence="8" id="KW-0508">mRNA splicing</keyword>
<evidence type="ECO:0000256" key="10">
    <source>
        <dbReference type="PROSITE-ProRule" id="PRU00626"/>
    </source>
</evidence>
<dbReference type="InterPro" id="IPR001890">
    <property type="entry name" value="RNA-binding_CRM"/>
</dbReference>
<keyword evidence="3" id="KW-0934">Plastid</keyword>
<evidence type="ECO:0000256" key="5">
    <source>
        <dbReference type="ARBA" id="ARBA00022737"/>
    </source>
</evidence>
<dbReference type="SUPFAM" id="SSF75471">
    <property type="entry name" value="YhbY-like"/>
    <property type="match status" value="3"/>
</dbReference>
<evidence type="ECO:0000256" key="2">
    <source>
        <dbReference type="ARBA" id="ARBA00022528"/>
    </source>
</evidence>
<evidence type="ECO:0000256" key="3">
    <source>
        <dbReference type="ARBA" id="ARBA00022640"/>
    </source>
</evidence>
<dbReference type="Pfam" id="PF01985">
    <property type="entry name" value="CRS1_YhbY"/>
    <property type="match status" value="3"/>
</dbReference>
<dbReference type="GO" id="GO:0003729">
    <property type="term" value="F:mRNA binding"/>
    <property type="evidence" value="ECO:0007669"/>
    <property type="project" value="InterPro"/>
</dbReference>
<organism evidence="13 14">
    <name type="scientific">Papaver atlanticum</name>
    <dbReference type="NCBI Taxonomy" id="357466"/>
    <lineage>
        <taxon>Eukaryota</taxon>
        <taxon>Viridiplantae</taxon>
        <taxon>Streptophyta</taxon>
        <taxon>Embryophyta</taxon>
        <taxon>Tracheophyta</taxon>
        <taxon>Spermatophyta</taxon>
        <taxon>Magnoliopsida</taxon>
        <taxon>Ranunculales</taxon>
        <taxon>Papaveraceae</taxon>
        <taxon>Papaveroideae</taxon>
        <taxon>Papaver</taxon>
    </lineage>
</organism>
<comment type="subcellular location">
    <subcellularLocation>
        <location evidence="1">Plastid</location>
        <location evidence="1">Chloroplast</location>
    </subcellularLocation>
</comment>
<feature type="domain" description="CRM" evidence="12">
    <location>
        <begin position="340"/>
        <end position="437"/>
    </location>
</feature>
<feature type="domain" description="CRM" evidence="12">
    <location>
        <begin position="127"/>
        <end position="223"/>
    </location>
</feature>
<dbReference type="GO" id="GO:1990904">
    <property type="term" value="C:ribonucleoprotein complex"/>
    <property type="evidence" value="ECO:0007669"/>
    <property type="project" value="UniProtKB-KW"/>
</dbReference>
<reference evidence="13" key="1">
    <citation type="submission" date="2022-04" db="EMBL/GenBank/DDBJ databases">
        <title>A functionally conserved STORR gene fusion in Papaver species that diverged 16.8 million years ago.</title>
        <authorList>
            <person name="Catania T."/>
        </authorList>
    </citation>
    <scope>NUCLEOTIDE SEQUENCE</scope>
    <source>
        <strain evidence="13">S-188037</strain>
    </source>
</reference>
<name>A0AAD4STT3_9MAGN</name>
<dbReference type="InterPro" id="IPR035920">
    <property type="entry name" value="YhbY-like_sf"/>
</dbReference>
<evidence type="ECO:0000256" key="8">
    <source>
        <dbReference type="ARBA" id="ARBA00023187"/>
    </source>
</evidence>
<evidence type="ECO:0000313" key="13">
    <source>
        <dbReference type="EMBL" id="KAI3920742.1"/>
    </source>
</evidence>
<evidence type="ECO:0000313" key="14">
    <source>
        <dbReference type="Proteomes" id="UP001202328"/>
    </source>
</evidence>
<dbReference type="GO" id="GO:0009507">
    <property type="term" value="C:chloroplast"/>
    <property type="evidence" value="ECO:0007669"/>
    <property type="project" value="UniProtKB-SubCell"/>
</dbReference>
<keyword evidence="7" id="KW-0809">Transit peptide</keyword>